<dbReference type="STRING" id="447.Lboz_0735"/>
<dbReference type="PATRIC" id="fig|447.4.peg.789"/>
<dbReference type="EMBL" id="LNXU01000007">
    <property type="protein sequence ID" value="KTC75907.1"/>
    <property type="molecule type" value="Genomic_DNA"/>
</dbReference>
<accession>A0A0W0RXQ2</accession>
<evidence type="ECO:0000313" key="2">
    <source>
        <dbReference type="Proteomes" id="UP000054695"/>
    </source>
</evidence>
<organism evidence="1 2">
    <name type="scientific">Legionella bozemanae</name>
    <name type="common">Fluoribacter bozemanae</name>
    <dbReference type="NCBI Taxonomy" id="447"/>
    <lineage>
        <taxon>Bacteria</taxon>
        <taxon>Pseudomonadati</taxon>
        <taxon>Pseudomonadota</taxon>
        <taxon>Gammaproteobacteria</taxon>
        <taxon>Legionellales</taxon>
        <taxon>Legionellaceae</taxon>
        <taxon>Legionella</taxon>
    </lineage>
</organism>
<sequence>MVFHPLLRIQKGITNLGVAFFRILKPDFELSRSDFCFSIMLLICIERKFASNFLQLVGLALMSYDALLDNNHIVVNQDLKNKDINDE</sequence>
<gene>
    <name evidence="1" type="ORF">Lboz_0735</name>
</gene>
<keyword evidence="2" id="KW-1185">Reference proteome</keyword>
<dbReference type="AlphaFoldDB" id="A0A0W0RXQ2"/>
<evidence type="ECO:0000313" key="1">
    <source>
        <dbReference type="EMBL" id="KTC75907.1"/>
    </source>
</evidence>
<comment type="caution">
    <text evidence="1">The sequence shown here is derived from an EMBL/GenBank/DDBJ whole genome shotgun (WGS) entry which is preliminary data.</text>
</comment>
<protein>
    <submittedName>
        <fullName evidence="1">Uncharacterized protein</fullName>
    </submittedName>
</protein>
<dbReference type="Proteomes" id="UP000054695">
    <property type="component" value="Unassembled WGS sequence"/>
</dbReference>
<name>A0A0W0RXQ2_LEGBO</name>
<proteinExistence type="predicted"/>
<reference evidence="1 2" key="1">
    <citation type="submission" date="2015-11" db="EMBL/GenBank/DDBJ databases">
        <title>Genomic analysis of 38 Legionella species identifies large and diverse effector repertoires.</title>
        <authorList>
            <person name="Burstein D."/>
            <person name="Amaro F."/>
            <person name="Zusman T."/>
            <person name="Lifshitz Z."/>
            <person name="Cohen O."/>
            <person name="Gilbert J.A."/>
            <person name="Pupko T."/>
            <person name="Shuman H.A."/>
            <person name="Segal G."/>
        </authorList>
    </citation>
    <scope>NUCLEOTIDE SEQUENCE [LARGE SCALE GENOMIC DNA]</scope>
    <source>
        <strain evidence="1 2">WIGA</strain>
    </source>
</reference>